<dbReference type="AlphaFoldDB" id="A0A0G0NPE6"/>
<evidence type="ECO:0000256" key="3">
    <source>
        <dbReference type="ARBA" id="ARBA00022691"/>
    </source>
</evidence>
<dbReference type="InterPro" id="IPR023885">
    <property type="entry name" value="4Fe4S-binding_SPASM_dom"/>
</dbReference>
<dbReference type="SFLD" id="SFLDS00029">
    <property type="entry name" value="Radical_SAM"/>
    <property type="match status" value="1"/>
</dbReference>
<dbReference type="Gene3D" id="3.20.20.70">
    <property type="entry name" value="Aldolase class I"/>
    <property type="match status" value="1"/>
</dbReference>
<feature type="domain" description="Radical SAM core" evidence="7">
    <location>
        <begin position="61"/>
        <end position="164"/>
    </location>
</feature>
<dbReference type="CDD" id="cd21109">
    <property type="entry name" value="SPASM"/>
    <property type="match status" value="1"/>
</dbReference>
<evidence type="ECO:0000256" key="2">
    <source>
        <dbReference type="ARBA" id="ARBA00022485"/>
    </source>
</evidence>
<evidence type="ECO:0000256" key="6">
    <source>
        <dbReference type="ARBA" id="ARBA00023014"/>
    </source>
</evidence>
<dbReference type="GO" id="GO:0003824">
    <property type="term" value="F:catalytic activity"/>
    <property type="evidence" value="ECO:0007669"/>
    <property type="project" value="InterPro"/>
</dbReference>
<dbReference type="PANTHER" id="PTHR43787">
    <property type="entry name" value="FEMO COFACTOR BIOSYNTHESIS PROTEIN NIFB-RELATED"/>
    <property type="match status" value="1"/>
</dbReference>
<evidence type="ECO:0000256" key="4">
    <source>
        <dbReference type="ARBA" id="ARBA00022723"/>
    </source>
</evidence>
<comment type="cofactor">
    <cofactor evidence="1">
        <name>[4Fe-4S] cluster</name>
        <dbReference type="ChEBI" id="CHEBI:49883"/>
    </cofactor>
</comment>
<name>A0A0G0NPE6_9BACT</name>
<evidence type="ECO:0000313" key="9">
    <source>
        <dbReference type="EMBL" id="KKQ78976.1"/>
    </source>
</evidence>
<proteinExistence type="predicted"/>
<evidence type="ECO:0000313" key="10">
    <source>
        <dbReference type="Proteomes" id="UP000034324"/>
    </source>
</evidence>
<evidence type="ECO:0000259" key="7">
    <source>
        <dbReference type="Pfam" id="PF04055"/>
    </source>
</evidence>
<organism evidence="9 10">
    <name type="scientific">Candidatus Daviesbacteria bacterium GW2011_GWF2_38_6</name>
    <dbReference type="NCBI Taxonomy" id="1618432"/>
    <lineage>
        <taxon>Bacteria</taxon>
        <taxon>Candidatus Daviesiibacteriota</taxon>
    </lineage>
</organism>
<dbReference type="GO" id="GO:0046872">
    <property type="term" value="F:metal ion binding"/>
    <property type="evidence" value="ECO:0007669"/>
    <property type="project" value="UniProtKB-KW"/>
</dbReference>
<dbReference type="PANTHER" id="PTHR43787:SF10">
    <property type="entry name" value="COFACTOR MODIFYING PROTEIN"/>
    <property type="match status" value="1"/>
</dbReference>
<keyword evidence="4" id="KW-0479">Metal-binding</keyword>
<accession>A0A0G0NPE6</accession>
<keyword evidence="6" id="KW-0411">Iron-sulfur</keyword>
<gene>
    <name evidence="9" type="ORF">US99_C0006G0014</name>
</gene>
<comment type="caution">
    <text evidence="9">The sequence shown here is derived from an EMBL/GenBank/DDBJ whole genome shotgun (WGS) entry which is preliminary data.</text>
</comment>
<feature type="domain" description="4Fe4S-binding SPASM" evidence="8">
    <location>
        <begin position="221"/>
        <end position="287"/>
    </location>
</feature>
<reference evidence="9 10" key="1">
    <citation type="journal article" date="2015" name="Nature">
        <title>rRNA introns, odd ribosomes, and small enigmatic genomes across a large radiation of phyla.</title>
        <authorList>
            <person name="Brown C.T."/>
            <person name="Hug L.A."/>
            <person name="Thomas B.C."/>
            <person name="Sharon I."/>
            <person name="Castelle C.J."/>
            <person name="Singh A."/>
            <person name="Wilkins M.J."/>
            <person name="Williams K.H."/>
            <person name="Banfield J.F."/>
        </authorList>
    </citation>
    <scope>NUCLEOTIDE SEQUENCE [LARGE SCALE GENOMIC DNA]</scope>
</reference>
<dbReference type="Pfam" id="PF13186">
    <property type="entry name" value="SPASM"/>
    <property type="match status" value="1"/>
</dbReference>
<keyword evidence="2" id="KW-0004">4Fe-4S</keyword>
<keyword evidence="3" id="KW-0949">S-adenosyl-L-methionine</keyword>
<dbReference type="GO" id="GO:0051539">
    <property type="term" value="F:4 iron, 4 sulfur cluster binding"/>
    <property type="evidence" value="ECO:0007669"/>
    <property type="project" value="UniProtKB-KW"/>
</dbReference>
<dbReference type="Pfam" id="PF04055">
    <property type="entry name" value="Radical_SAM"/>
    <property type="match status" value="1"/>
</dbReference>
<dbReference type="InterPro" id="IPR007197">
    <property type="entry name" value="rSAM"/>
</dbReference>
<sequence>MLERDGLVFNIARCLTPKPYRATARRISYGFQDFVRKGIPNLLYYGTPDIFERACFESNTDCNFNRCWYCPQSIDPKENHLMGDEVYQTMVQQLSRIGRQGFRGMFAPVFFGEPTMLGRKLVDMMDFTRTRLPNAELHIFTNGILLTPALYDELIRAGVDKIIITRHPGASTRNPDRLREHAEPKEYKKHVWDRTSDDIKKLWERNPVIIPSYRVLRLERCPMAAEQLTVDWQGNVLFCCNDYYGRYQHGNIMGRDILAIWKEPEFSKLRAEVRKGIYRLDLCRKCMGCS</sequence>
<dbReference type="SUPFAM" id="SSF102114">
    <property type="entry name" value="Radical SAM enzymes"/>
    <property type="match status" value="1"/>
</dbReference>
<dbReference type="Proteomes" id="UP000034324">
    <property type="component" value="Unassembled WGS sequence"/>
</dbReference>
<protein>
    <submittedName>
        <fullName evidence="9">Radical SAM domain protein</fullName>
    </submittedName>
</protein>
<dbReference type="EMBL" id="LBVC01000006">
    <property type="protein sequence ID" value="KKQ78976.1"/>
    <property type="molecule type" value="Genomic_DNA"/>
</dbReference>
<dbReference type="InterPro" id="IPR058240">
    <property type="entry name" value="rSAM_sf"/>
</dbReference>
<evidence type="ECO:0000256" key="5">
    <source>
        <dbReference type="ARBA" id="ARBA00023004"/>
    </source>
</evidence>
<dbReference type="CDD" id="cd01335">
    <property type="entry name" value="Radical_SAM"/>
    <property type="match status" value="1"/>
</dbReference>
<dbReference type="InterPro" id="IPR013785">
    <property type="entry name" value="Aldolase_TIM"/>
</dbReference>
<evidence type="ECO:0000256" key="1">
    <source>
        <dbReference type="ARBA" id="ARBA00001966"/>
    </source>
</evidence>
<evidence type="ECO:0000259" key="8">
    <source>
        <dbReference type="Pfam" id="PF13186"/>
    </source>
</evidence>
<keyword evidence="5" id="KW-0408">Iron</keyword>